<sequence>MIVSYCGVAPGSPRIRTPRDFAPGRTAGQNRIAPSRIPAAHRHPAPPGPRAFPAPAPRQLAR</sequence>
<accession>A0ABP6RZP2</accession>
<dbReference type="Proteomes" id="UP001500483">
    <property type="component" value="Unassembled WGS sequence"/>
</dbReference>
<comment type="caution">
    <text evidence="2">The sequence shown here is derived from an EMBL/GenBank/DDBJ whole genome shotgun (WGS) entry which is preliminary data.</text>
</comment>
<dbReference type="EMBL" id="BAAAYK010000038">
    <property type="protein sequence ID" value="GAA3364301.1"/>
    <property type="molecule type" value="Genomic_DNA"/>
</dbReference>
<organism evidence="2 3">
    <name type="scientific">Saccharopolyspora gregorii</name>
    <dbReference type="NCBI Taxonomy" id="33914"/>
    <lineage>
        <taxon>Bacteria</taxon>
        <taxon>Bacillati</taxon>
        <taxon>Actinomycetota</taxon>
        <taxon>Actinomycetes</taxon>
        <taxon>Pseudonocardiales</taxon>
        <taxon>Pseudonocardiaceae</taxon>
        <taxon>Saccharopolyspora</taxon>
    </lineage>
</organism>
<keyword evidence="3" id="KW-1185">Reference proteome</keyword>
<name>A0ABP6RZP2_9PSEU</name>
<evidence type="ECO:0000313" key="3">
    <source>
        <dbReference type="Proteomes" id="UP001500483"/>
    </source>
</evidence>
<protein>
    <submittedName>
        <fullName evidence="2">Uncharacterized protein</fullName>
    </submittedName>
</protein>
<reference evidence="3" key="1">
    <citation type="journal article" date="2019" name="Int. J. Syst. Evol. Microbiol.">
        <title>The Global Catalogue of Microorganisms (GCM) 10K type strain sequencing project: providing services to taxonomists for standard genome sequencing and annotation.</title>
        <authorList>
            <consortium name="The Broad Institute Genomics Platform"/>
            <consortium name="The Broad Institute Genome Sequencing Center for Infectious Disease"/>
            <person name="Wu L."/>
            <person name="Ma J."/>
        </authorList>
    </citation>
    <scope>NUCLEOTIDE SEQUENCE [LARGE SCALE GENOMIC DNA]</scope>
    <source>
        <strain evidence="3">JCM 9687</strain>
    </source>
</reference>
<feature type="region of interest" description="Disordered" evidence="1">
    <location>
        <begin position="1"/>
        <end position="62"/>
    </location>
</feature>
<feature type="compositionally biased region" description="Pro residues" evidence="1">
    <location>
        <begin position="45"/>
        <end position="56"/>
    </location>
</feature>
<evidence type="ECO:0000256" key="1">
    <source>
        <dbReference type="SAM" id="MobiDB-lite"/>
    </source>
</evidence>
<evidence type="ECO:0000313" key="2">
    <source>
        <dbReference type="EMBL" id="GAA3364301.1"/>
    </source>
</evidence>
<proteinExistence type="predicted"/>
<gene>
    <name evidence="2" type="ORF">GCM10020366_59610</name>
</gene>